<dbReference type="Proteomes" id="UP000466345">
    <property type="component" value="Unassembled WGS sequence"/>
</dbReference>
<sequence>MTAQESETARYRVVVNDEQQYSLWPAGKEVPGGWRAVGPEGDRAACLTYIAEHWRDMRPLSARRG</sequence>
<dbReference type="InterPro" id="IPR005153">
    <property type="entry name" value="MbtH-like_dom"/>
</dbReference>
<protein>
    <submittedName>
        <fullName evidence="2">Protein MbtH</fullName>
    </submittedName>
</protein>
<dbReference type="GO" id="GO:0005829">
    <property type="term" value="C:cytosol"/>
    <property type="evidence" value="ECO:0007669"/>
    <property type="project" value="TreeGrafter"/>
</dbReference>
<dbReference type="InterPro" id="IPR037407">
    <property type="entry name" value="MLP_fam"/>
</dbReference>
<dbReference type="SUPFAM" id="SSF160582">
    <property type="entry name" value="MbtH-like"/>
    <property type="match status" value="1"/>
</dbReference>
<evidence type="ECO:0000313" key="2">
    <source>
        <dbReference type="EMBL" id="MQY12849.1"/>
    </source>
</evidence>
<dbReference type="Pfam" id="PF03621">
    <property type="entry name" value="MbtH"/>
    <property type="match status" value="1"/>
</dbReference>
<feature type="domain" description="MbtH-like" evidence="1">
    <location>
        <begin position="2"/>
        <end position="52"/>
    </location>
</feature>
<evidence type="ECO:0000259" key="1">
    <source>
        <dbReference type="SMART" id="SM00923"/>
    </source>
</evidence>
<proteinExistence type="predicted"/>
<dbReference type="RefSeq" id="WP_153452458.1">
    <property type="nucleotide sequence ID" value="NZ_WEGJ01000009.1"/>
</dbReference>
<name>A0A7K0CH80_9ACTN</name>
<dbReference type="EMBL" id="WEGJ01000009">
    <property type="protein sequence ID" value="MQY12849.1"/>
    <property type="molecule type" value="Genomic_DNA"/>
</dbReference>
<dbReference type="PANTHER" id="PTHR38444">
    <property type="entry name" value="ENTEROBACTIN BIOSYNTHESIS PROTEIN YBDZ"/>
    <property type="match status" value="1"/>
</dbReference>
<keyword evidence="3" id="KW-1185">Reference proteome</keyword>
<dbReference type="SMART" id="SM00923">
    <property type="entry name" value="MbtH"/>
    <property type="match status" value="1"/>
</dbReference>
<evidence type="ECO:0000313" key="3">
    <source>
        <dbReference type="Proteomes" id="UP000466345"/>
    </source>
</evidence>
<dbReference type="AlphaFoldDB" id="A0A7K0CH80"/>
<dbReference type="Gene3D" id="3.90.820.10">
    <property type="entry name" value="Structural Genomics, Unknown Function 30-nov-00 1gh9 Mol_id"/>
    <property type="match status" value="1"/>
</dbReference>
<dbReference type="PANTHER" id="PTHR38444:SF1">
    <property type="entry name" value="ENTEROBACTIN BIOSYNTHESIS PROTEIN YBDZ"/>
    <property type="match status" value="1"/>
</dbReference>
<dbReference type="InterPro" id="IPR038020">
    <property type="entry name" value="MbtH-like_sf"/>
</dbReference>
<comment type="caution">
    <text evidence="2">The sequence shown here is derived from an EMBL/GenBank/DDBJ whole genome shotgun (WGS) entry which is preliminary data.</text>
</comment>
<dbReference type="OrthoDB" id="7584480at2"/>
<organism evidence="2 3">
    <name type="scientific">Streptomyces smaragdinus</name>
    <dbReference type="NCBI Taxonomy" id="2585196"/>
    <lineage>
        <taxon>Bacteria</taxon>
        <taxon>Bacillati</taxon>
        <taxon>Actinomycetota</taxon>
        <taxon>Actinomycetes</taxon>
        <taxon>Kitasatosporales</taxon>
        <taxon>Streptomycetaceae</taxon>
        <taxon>Streptomyces</taxon>
    </lineage>
</organism>
<gene>
    <name evidence="2" type="primary">mbtH_3</name>
    <name evidence="2" type="ORF">SRB5_29880</name>
</gene>
<accession>A0A7K0CH80</accession>
<reference evidence="2 3" key="1">
    <citation type="submission" date="2019-10" db="EMBL/GenBank/DDBJ databases">
        <title>Streptomyces smaragdinus sp. nov. and Streptomyces fabii sp. nov., isolated from the gut of fungus growing-termite Macrotermes natalensis.</title>
        <authorList>
            <person name="Schwitalla J."/>
            <person name="Benndorf R."/>
            <person name="Martin K."/>
            <person name="De Beer W."/>
            <person name="Kaster A.-K."/>
            <person name="Vollmers J."/>
            <person name="Poulsen M."/>
            <person name="Beemelmanns C."/>
        </authorList>
    </citation>
    <scope>NUCLEOTIDE SEQUENCE [LARGE SCALE GENOMIC DNA]</scope>
    <source>
        <strain evidence="2 3">RB5</strain>
    </source>
</reference>
<dbReference type="GO" id="GO:0019290">
    <property type="term" value="P:siderophore biosynthetic process"/>
    <property type="evidence" value="ECO:0007669"/>
    <property type="project" value="TreeGrafter"/>
</dbReference>